<dbReference type="EMBL" id="JH159151">
    <property type="protein sequence ID" value="EGZ29096.1"/>
    <property type="molecule type" value="Genomic_DNA"/>
</dbReference>
<evidence type="ECO:0000313" key="2">
    <source>
        <dbReference type="EMBL" id="EGZ29096.1"/>
    </source>
</evidence>
<dbReference type="Proteomes" id="UP000002640">
    <property type="component" value="Unassembled WGS sequence"/>
</dbReference>
<keyword evidence="3" id="KW-1185">Reference proteome</keyword>
<gene>
    <name evidence="2" type="ORF">PHYSODRAFT_459580</name>
</gene>
<dbReference type="SUPFAM" id="SSF56112">
    <property type="entry name" value="Protein kinase-like (PK-like)"/>
    <property type="match status" value="1"/>
</dbReference>
<dbReference type="InterPro" id="IPR050167">
    <property type="entry name" value="Ser_Thr_protein_kinase"/>
</dbReference>
<dbReference type="Pfam" id="PF07714">
    <property type="entry name" value="PK_Tyr_Ser-Thr"/>
    <property type="match status" value="1"/>
</dbReference>
<organism evidence="2 3">
    <name type="scientific">Phytophthora sojae (strain P6497)</name>
    <name type="common">Soybean stem and root rot agent</name>
    <name type="synonym">Phytophthora megasperma f. sp. glycines</name>
    <dbReference type="NCBI Taxonomy" id="1094619"/>
    <lineage>
        <taxon>Eukaryota</taxon>
        <taxon>Sar</taxon>
        <taxon>Stramenopiles</taxon>
        <taxon>Oomycota</taxon>
        <taxon>Peronosporomycetes</taxon>
        <taxon>Peronosporales</taxon>
        <taxon>Peronosporaceae</taxon>
        <taxon>Phytophthora</taxon>
    </lineage>
</organism>
<dbReference type="GeneID" id="20653196"/>
<name>G4YHJ1_PHYSP</name>
<evidence type="ECO:0000313" key="3">
    <source>
        <dbReference type="Proteomes" id="UP000002640"/>
    </source>
</evidence>
<dbReference type="PANTHER" id="PTHR23257">
    <property type="entry name" value="SERINE-THREONINE PROTEIN KINASE"/>
    <property type="match status" value="1"/>
</dbReference>
<dbReference type="Gene3D" id="1.10.510.10">
    <property type="entry name" value="Transferase(Phosphotransferase) domain 1"/>
    <property type="match status" value="1"/>
</dbReference>
<dbReference type="InterPro" id="IPR001245">
    <property type="entry name" value="Ser-Thr/Tyr_kinase_cat_dom"/>
</dbReference>
<dbReference type="RefSeq" id="XP_009516371.1">
    <property type="nucleotide sequence ID" value="XM_009518076.1"/>
</dbReference>
<evidence type="ECO:0000259" key="1">
    <source>
        <dbReference type="PROSITE" id="PS50011"/>
    </source>
</evidence>
<dbReference type="GO" id="GO:0005524">
    <property type="term" value="F:ATP binding"/>
    <property type="evidence" value="ECO:0007669"/>
    <property type="project" value="InterPro"/>
</dbReference>
<sequence length="175" mass="19370">WYPLRHPNVLPLYGACHISTPRLLLFLDAAHGLAYLHSRAVPIVHANLKCSNLLVMADGTGVVSDFEYAFARASSNMSAQEQSSSMRWKAPECLEFGNAAVKSGANARVESDVYSLGMCVYEALTGHEPFHELNDVDFLVAVENDKKMPPRPDGVCSDDEWSLIQAMCAHKFQDR</sequence>
<protein>
    <recommendedName>
        <fullName evidence="1">Protein kinase domain-containing protein</fullName>
    </recommendedName>
</protein>
<dbReference type="InterPro" id="IPR000719">
    <property type="entry name" value="Prot_kinase_dom"/>
</dbReference>
<dbReference type="GO" id="GO:0007165">
    <property type="term" value="P:signal transduction"/>
    <property type="evidence" value="ECO:0007669"/>
    <property type="project" value="TreeGrafter"/>
</dbReference>
<dbReference type="SMR" id="G4YHJ1"/>
<reference evidence="2 3" key="1">
    <citation type="journal article" date="2006" name="Science">
        <title>Phytophthora genome sequences uncover evolutionary origins and mechanisms of pathogenesis.</title>
        <authorList>
            <person name="Tyler B.M."/>
            <person name="Tripathy S."/>
            <person name="Zhang X."/>
            <person name="Dehal P."/>
            <person name="Jiang R.H."/>
            <person name="Aerts A."/>
            <person name="Arredondo F.D."/>
            <person name="Baxter L."/>
            <person name="Bensasson D."/>
            <person name="Beynon J.L."/>
            <person name="Chapman J."/>
            <person name="Damasceno C.M."/>
            <person name="Dorrance A.E."/>
            <person name="Dou D."/>
            <person name="Dickerman A.W."/>
            <person name="Dubchak I.L."/>
            <person name="Garbelotto M."/>
            <person name="Gijzen M."/>
            <person name="Gordon S.G."/>
            <person name="Govers F."/>
            <person name="Grunwald N.J."/>
            <person name="Huang W."/>
            <person name="Ivors K.L."/>
            <person name="Jones R.W."/>
            <person name="Kamoun S."/>
            <person name="Krampis K."/>
            <person name="Lamour K.H."/>
            <person name="Lee M.K."/>
            <person name="McDonald W.H."/>
            <person name="Medina M."/>
            <person name="Meijer H.J."/>
            <person name="Nordberg E.K."/>
            <person name="Maclean D.J."/>
            <person name="Ospina-Giraldo M.D."/>
            <person name="Morris P.F."/>
            <person name="Phuntumart V."/>
            <person name="Putnam N.H."/>
            <person name="Rash S."/>
            <person name="Rose J.K."/>
            <person name="Sakihama Y."/>
            <person name="Salamov A.A."/>
            <person name="Savidor A."/>
            <person name="Scheuring C.F."/>
            <person name="Smith B.M."/>
            <person name="Sobral B.W."/>
            <person name="Terry A."/>
            <person name="Torto-Alalibo T.A."/>
            <person name="Win J."/>
            <person name="Xu Z."/>
            <person name="Zhang H."/>
            <person name="Grigoriev I.V."/>
            <person name="Rokhsar D.S."/>
            <person name="Boore J.L."/>
        </authorList>
    </citation>
    <scope>NUCLEOTIDE SEQUENCE [LARGE SCALE GENOMIC DNA]</scope>
    <source>
        <strain evidence="2 3">P6497</strain>
    </source>
</reference>
<dbReference type="InParanoid" id="G4YHJ1"/>
<proteinExistence type="predicted"/>
<dbReference type="GO" id="GO:0004672">
    <property type="term" value="F:protein kinase activity"/>
    <property type="evidence" value="ECO:0007669"/>
    <property type="project" value="InterPro"/>
</dbReference>
<dbReference type="PANTHER" id="PTHR23257:SF963">
    <property type="entry name" value="AT08303P"/>
    <property type="match status" value="1"/>
</dbReference>
<dbReference type="PROSITE" id="PS50011">
    <property type="entry name" value="PROTEIN_KINASE_DOM"/>
    <property type="match status" value="1"/>
</dbReference>
<dbReference type="GO" id="GO:0005737">
    <property type="term" value="C:cytoplasm"/>
    <property type="evidence" value="ECO:0007669"/>
    <property type="project" value="TreeGrafter"/>
</dbReference>
<feature type="non-terminal residue" evidence="2">
    <location>
        <position position="175"/>
    </location>
</feature>
<feature type="non-terminal residue" evidence="2">
    <location>
        <position position="1"/>
    </location>
</feature>
<accession>G4YHJ1</accession>
<dbReference type="AlphaFoldDB" id="G4YHJ1"/>
<dbReference type="KEGG" id="psoj:PHYSODRAFT_459580"/>
<dbReference type="InterPro" id="IPR011009">
    <property type="entry name" value="Kinase-like_dom_sf"/>
</dbReference>
<feature type="domain" description="Protein kinase" evidence="1">
    <location>
        <begin position="1"/>
        <end position="175"/>
    </location>
</feature>